<dbReference type="EMBL" id="JALJOU010000040">
    <property type="protein sequence ID" value="KAK9832653.1"/>
    <property type="molecule type" value="Genomic_DNA"/>
</dbReference>
<accession>A0AAW1RFS2</accession>
<dbReference type="InterPro" id="IPR036005">
    <property type="entry name" value="Creatinase/aminopeptidase-like"/>
</dbReference>
<evidence type="ECO:0000313" key="4">
    <source>
        <dbReference type="Proteomes" id="UP001445335"/>
    </source>
</evidence>
<name>A0AAW1RFS2_9CHLO</name>
<dbReference type="Pfam" id="PF00557">
    <property type="entry name" value="Peptidase_M24"/>
    <property type="match status" value="1"/>
</dbReference>
<gene>
    <name evidence="3" type="ORF">WJX81_007776</name>
</gene>
<evidence type="ECO:0000256" key="1">
    <source>
        <dbReference type="SAM" id="MobiDB-lite"/>
    </source>
</evidence>
<proteinExistence type="predicted"/>
<keyword evidence="4" id="KW-1185">Reference proteome</keyword>
<feature type="domain" description="Peptidase M24" evidence="2">
    <location>
        <begin position="161"/>
        <end position="302"/>
    </location>
</feature>
<dbReference type="InterPro" id="IPR000994">
    <property type="entry name" value="Pept_M24"/>
</dbReference>
<sequence length="372" mass="40472">MSAPPPGYPAGGKADAGPPPPGYPGGPGQDQKGMFGGGQPAVGYPQQGFPGGAPPQGYNQGFPPQQNWQQPGPYGQGQGMYAQPYGQPPPQHYQGYPPPPPPQGMYVQHPGQKPQGGGAESCLMACLAATYSASRVRPEVPKVATYPMSFVELFKVLDSKDLLQPGRSEEEINKDIYDLAASQFGTKKFWHPNLVRTGANSILPIHQRATPLSLAADDILYIDLGPIFDQKVEADFARTYVIGDDLEKLKLAAVLPKIFATCKRKYLYNPDQTGAEFYALVYKTCEEHGYKYGNHYCAHLLDEFSHKTKFGMEAVNFACPENLTPMSTPGAGGQPRFWVLEIHILQDPSIGIYGGFHEDLLNLPLPGEDFSV</sequence>
<organism evidence="3 4">
    <name type="scientific">Elliptochloris bilobata</name>
    <dbReference type="NCBI Taxonomy" id="381761"/>
    <lineage>
        <taxon>Eukaryota</taxon>
        <taxon>Viridiplantae</taxon>
        <taxon>Chlorophyta</taxon>
        <taxon>core chlorophytes</taxon>
        <taxon>Trebouxiophyceae</taxon>
        <taxon>Trebouxiophyceae incertae sedis</taxon>
        <taxon>Elliptochloris clade</taxon>
        <taxon>Elliptochloris</taxon>
    </lineage>
</organism>
<reference evidence="3 4" key="1">
    <citation type="journal article" date="2024" name="Nat. Commun.">
        <title>Phylogenomics reveals the evolutionary origins of lichenization in chlorophyte algae.</title>
        <authorList>
            <person name="Puginier C."/>
            <person name="Libourel C."/>
            <person name="Otte J."/>
            <person name="Skaloud P."/>
            <person name="Haon M."/>
            <person name="Grisel S."/>
            <person name="Petersen M."/>
            <person name="Berrin J.G."/>
            <person name="Delaux P.M."/>
            <person name="Dal Grande F."/>
            <person name="Keller J."/>
        </authorList>
    </citation>
    <scope>NUCLEOTIDE SEQUENCE [LARGE SCALE GENOMIC DNA]</scope>
    <source>
        <strain evidence="3 4">SAG 245.80</strain>
    </source>
</reference>
<evidence type="ECO:0000313" key="3">
    <source>
        <dbReference type="EMBL" id="KAK9832653.1"/>
    </source>
</evidence>
<feature type="compositionally biased region" description="Pro residues" evidence="1">
    <location>
        <begin position="86"/>
        <end position="103"/>
    </location>
</feature>
<dbReference type="Proteomes" id="UP001445335">
    <property type="component" value="Unassembled WGS sequence"/>
</dbReference>
<comment type="caution">
    <text evidence="3">The sequence shown here is derived from an EMBL/GenBank/DDBJ whole genome shotgun (WGS) entry which is preliminary data.</text>
</comment>
<dbReference type="AlphaFoldDB" id="A0AAW1RFS2"/>
<feature type="region of interest" description="Disordered" evidence="1">
    <location>
        <begin position="1"/>
        <end position="118"/>
    </location>
</feature>
<dbReference type="SUPFAM" id="SSF55920">
    <property type="entry name" value="Creatinase/aminopeptidase"/>
    <property type="match status" value="1"/>
</dbReference>
<feature type="compositionally biased region" description="Low complexity" evidence="1">
    <location>
        <begin position="55"/>
        <end position="85"/>
    </location>
</feature>
<dbReference type="Gene3D" id="3.90.230.10">
    <property type="entry name" value="Creatinase/methionine aminopeptidase superfamily"/>
    <property type="match status" value="1"/>
</dbReference>
<protein>
    <recommendedName>
        <fullName evidence="2">Peptidase M24 domain-containing protein</fullName>
    </recommendedName>
</protein>
<evidence type="ECO:0000259" key="2">
    <source>
        <dbReference type="Pfam" id="PF00557"/>
    </source>
</evidence>